<accession>A0ACC7LMV9</accession>
<protein>
    <submittedName>
        <fullName evidence="1">Polysaccharide deacetylase family protein</fullName>
    </submittedName>
</protein>
<organism evidence="1 2">
    <name type="scientific">Meishania litoralis</name>
    <dbReference type="NCBI Taxonomy" id="3434685"/>
    <lineage>
        <taxon>Bacteria</taxon>
        <taxon>Pseudomonadati</taxon>
        <taxon>Bacteroidota</taxon>
        <taxon>Flavobacteriia</taxon>
        <taxon>Flavobacteriales</taxon>
        <taxon>Flavobacteriaceae</taxon>
        <taxon>Meishania</taxon>
    </lineage>
</organism>
<keyword evidence="2" id="KW-1185">Reference proteome</keyword>
<evidence type="ECO:0000313" key="2">
    <source>
        <dbReference type="Proteomes" id="UP001595191"/>
    </source>
</evidence>
<dbReference type="Proteomes" id="UP001595191">
    <property type="component" value="Unassembled WGS sequence"/>
</dbReference>
<reference evidence="1" key="1">
    <citation type="submission" date="2024-09" db="EMBL/GenBank/DDBJ databases">
        <authorList>
            <person name="Liu J."/>
        </authorList>
    </citation>
    <scope>NUCLEOTIDE SEQUENCE</scope>
    <source>
        <strain evidence="1">NBU2967</strain>
    </source>
</reference>
<proteinExistence type="predicted"/>
<dbReference type="EMBL" id="JBHFPV010000007">
    <property type="protein sequence ID" value="MFH6605128.1"/>
    <property type="molecule type" value="Genomic_DNA"/>
</dbReference>
<gene>
    <name evidence="1" type="ORF">ACEZ3G_16705</name>
</gene>
<sequence length="281" mass="32131">MYEFSNDKLLMIHADDAGLSTSENQATIEALQTGSVTSYSLMVPCPWFYEMAQFALANPEFDYGIHLTLTCEWKNYKFGPVLSKEQVPSLVDKNGHFQKNRALFQEKARVEEAEKELSAQIEKALDLGLKPSHLDCHMYSVATSAELISAYKNLGKKYDLPVLLSKELMAFVGFGAETALEDDDLLVDHLYVGEYQYFEKGNLKKFYGDILDNMEAGFNMILIHPAFDTHEMKSITEDHPNFGSEWRQQDFEYFTGQECKSKIKENGIQLVSWKDIMSYKT</sequence>
<evidence type="ECO:0000313" key="1">
    <source>
        <dbReference type="EMBL" id="MFH6605128.1"/>
    </source>
</evidence>
<name>A0ACC7LMV9_9FLAO</name>
<comment type="caution">
    <text evidence="1">The sequence shown here is derived from an EMBL/GenBank/DDBJ whole genome shotgun (WGS) entry which is preliminary data.</text>
</comment>